<feature type="domain" description="Non-reducing end beta-L-arabinofuranosidase-like GH127 middle" evidence="1">
    <location>
        <begin position="68"/>
        <end position="159"/>
    </location>
</feature>
<protein>
    <recommendedName>
        <fullName evidence="1">Non-reducing end beta-L-arabinofuranosidase-like GH127 middle domain-containing protein</fullName>
    </recommendedName>
</protein>
<feature type="non-terminal residue" evidence="2">
    <location>
        <position position="1"/>
    </location>
</feature>
<dbReference type="EMBL" id="BARS01028147">
    <property type="protein sequence ID" value="GAG05065.1"/>
    <property type="molecule type" value="Genomic_DNA"/>
</dbReference>
<dbReference type="PANTHER" id="PTHR43465:SF1">
    <property type="entry name" value="NON-REDUCING END BETA-L-ARABINOFURANOSIDASE"/>
    <property type="match status" value="1"/>
</dbReference>
<dbReference type="AlphaFoldDB" id="X0UHL2"/>
<dbReference type="Pfam" id="PF20736">
    <property type="entry name" value="Glyco_hydro127M"/>
    <property type="match status" value="1"/>
</dbReference>
<dbReference type="PANTHER" id="PTHR43465">
    <property type="entry name" value="DUF1680 DOMAIN PROTEIN (AFU_ORTHOLOGUE AFUA_1G08910)"/>
    <property type="match status" value="1"/>
</dbReference>
<reference evidence="2" key="1">
    <citation type="journal article" date="2014" name="Front. Microbiol.">
        <title>High frequency of phylogenetically diverse reductive dehalogenase-homologous genes in deep subseafloor sedimentary metagenomes.</title>
        <authorList>
            <person name="Kawai M."/>
            <person name="Futagami T."/>
            <person name="Toyoda A."/>
            <person name="Takaki Y."/>
            <person name="Nishi S."/>
            <person name="Hori S."/>
            <person name="Arai W."/>
            <person name="Tsubouchi T."/>
            <person name="Morono Y."/>
            <person name="Uchiyama I."/>
            <person name="Ito T."/>
            <person name="Fujiyama A."/>
            <person name="Inagaki F."/>
            <person name="Takami H."/>
        </authorList>
    </citation>
    <scope>NUCLEOTIDE SEQUENCE</scope>
    <source>
        <strain evidence="2">Expedition CK06-06</strain>
    </source>
</reference>
<accession>X0UHL2</accession>
<sequence length="264" mass="30048">TGRQYFQQPNQVLVTMAPRNFIHNSPDRIVWGLLTGYPCCTTNMHQAWPKYVRNLWYATPDNGLAALAYGPCEVSAKVGQGIDIRIEELTQYPFDETIRFMLSSPQTVSFPLRLRVPGWCDGAELLINGSTWDRPGGGQVVTIHREWNDGDVVELHLPMAVQVNVRMEQSVRVMRGPLVYALRIGERWQTVGGQTPYFTREVHPTSPWNYGLLRDVLTSPESAFTVERSAEMADYPWSLETVPIHLKTRGKRIPSWQLYNNMAG</sequence>
<dbReference type="InterPro" id="IPR049046">
    <property type="entry name" value="Beta-AFase-like_GH127_middle"/>
</dbReference>
<name>X0UHL2_9ZZZZ</name>
<proteinExistence type="predicted"/>
<comment type="caution">
    <text evidence="2">The sequence shown here is derived from an EMBL/GenBank/DDBJ whole genome shotgun (WGS) entry which is preliminary data.</text>
</comment>
<organism evidence="2">
    <name type="scientific">marine sediment metagenome</name>
    <dbReference type="NCBI Taxonomy" id="412755"/>
    <lineage>
        <taxon>unclassified sequences</taxon>
        <taxon>metagenomes</taxon>
        <taxon>ecological metagenomes</taxon>
    </lineage>
</organism>
<dbReference type="InterPro" id="IPR049174">
    <property type="entry name" value="Beta-AFase-like"/>
</dbReference>
<evidence type="ECO:0000259" key="1">
    <source>
        <dbReference type="Pfam" id="PF20736"/>
    </source>
</evidence>
<feature type="non-terminal residue" evidence="2">
    <location>
        <position position="264"/>
    </location>
</feature>
<evidence type="ECO:0000313" key="2">
    <source>
        <dbReference type="EMBL" id="GAG05065.1"/>
    </source>
</evidence>
<gene>
    <name evidence="2" type="ORF">S01H1_44142</name>
</gene>